<dbReference type="EMBL" id="CP001287">
    <property type="protein sequence ID" value="ACK64910.1"/>
    <property type="molecule type" value="Genomic_DNA"/>
</dbReference>
<reference evidence="2" key="1">
    <citation type="journal article" date="2011" name="MBio">
        <title>Novel metabolic attributes of the genus Cyanothece, comprising a group of unicellular nitrogen-fixing Cyanobacteria.</title>
        <authorList>
            <person name="Bandyopadhyay A."/>
            <person name="Elvitigala T."/>
            <person name="Welsh E."/>
            <person name="Stockel J."/>
            <person name="Liberton M."/>
            <person name="Min H."/>
            <person name="Sherman L.A."/>
            <person name="Pakrasi H.B."/>
        </authorList>
    </citation>
    <scope>NUCLEOTIDE SEQUENCE [LARGE SCALE GENOMIC DNA]</scope>
    <source>
        <strain evidence="2">PCC 8801</strain>
    </source>
</reference>
<protein>
    <submittedName>
        <fullName evidence="1">Uncharacterized protein</fullName>
    </submittedName>
</protein>
<proteinExistence type="predicted"/>
<gene>
    <name evidence="1" type="ordered locus">PCC8801_0828</name>
</gene>
<organism evidence="1 2">
    <name type="scientific">Rippkaea orientalis (strain PCC 8801 / RF-1)</name>
    <name type="common">Cyanothece sp. (strain PCC 8801)</name>
    <dbReference type="NCBI Taxonomy" id="41431"/>
    <lineage>
        <taxon>Bacteria</taxon>
        <taxon>Bacillati</taxon>
        <taxon>Cyanobacteriota</taxon>
        <taxon>Cyanophyceae</taxon>
        <taxon>Oscillatoriophycideae</taxon>
        <taxon>Chroococcales</taxon>
        <taxon>Aphanothecaceae</taxon>
        <taxon>Rippkaea</taxon>
        <taxon>Rippkaea orientalis</taxon>
    </lineage>
</organism>
<evidence type="ECO:0000313" key="2">
    <source>
        <dbReference type="Proteomes" id="UP000008204"/>
    </source>
</evidence>
<name>B7JYP0_RIPO1</name>
<keyword evidence="2" id="KW-1185">Reference proteome</keyword>
<dbReference type="OrthoDB" id="573966at2"/>
<sequence>MSIAHILTWLAPKNHIMAQNLLTPKAGSTSMRSRCLLQYIHLGFRFVRYQCAPWFVLAIAPLKLPFASGVERTYEQVRYFNAIARIDFVGAYGLLNDLLW</sequence>
<accession>B7JYP0</accession>
<dbReference type="Proteomes" id="UP000008204">
    <property type="component" value="Chromosome"/>
</dbReference>
<evidence type="ECO:0000313" key="1">
    <source>
        <dbReference type="EMBL" id="ACK64910.1"/>
    </source>
</evidence>
<dbReference type="HOGENOM" id="CLU_2301150_0_0_3"/>
<dbReference type="STRING" id="41431.PCC8801_0828"/>
<dbReference type="AlphaFoldDB" id="B7JYP0"/>
<dbReference type="KEGG" id="cyp:PCC8801_0828"/>
<dbReference type="eggNOG" id="ENOG50339P4">
    <property type="taxonomic scope" value="Bacteria"/>
</dbReference>